<proteinExistence type="predicted"/>
<dbReference type="InterPro" id="IPR036520">
    <property type="entry name" value="UPF0759_sf"/>
</dbReference>
<dbReference type="InterPro" id="IPR002763">
    <property type="entry name" value="DUF72"/>
</dbReference>
<sequence>MWSHSHWQQSLYGSGCKSGERLTRYAQTFNTVEGNTTFYATPANTIVKKWNEATPDNFRFTFKLPQTITHQNQLMHCEQLVADFLTVMEPLAEKTGLWKIQLPANFGPNALSALNKFLAKLPSHLNCGVEVRHPAFFAKGEEEKILNRLLIDHGANRIIMDSRPVFAAPPTTEAVIDAHQKKPKVPVHAIATATNPMIRFIGHPDDHSNDPFFANWLQRIPQWLADGKQPYLFIHTPDNNQAPELATRLYQQLQRQLGEANTLPDIRLPDLNGKSSQITLL</sequence>
<dbReference type="EMBL" id="AMZO01000002">
    <property type="protein sequence ID" value="ELR67400.1"/>
    <property type="molecule type" value="Genomic_DNA"/>
</dbReference>
<organism evidence="1 2">
    <name type="scientific">Photobacterium marinum</name>
    <dbReference type="NCBI Taxonomy" id="1056511"/>
    <lineage>
        <taxon>Bacteria</taxon>
        <taxon>Pseudomonadati</taxon>
        <taxon>Pseudomonadota</taxon>
        <taxon>Gammaproteobacteria</taxon>
        <taxon>Vibrionales</taxon>
        <taxon>Vibrionaceae</taxon>
        <taxon>Photobacterium</taxon>
    </lineage>
</organism>
<dbReference type="PATRIC" id="fig|1056511.3.peg.400"/>
<dbReference type="Pfam" id="PF01904">
    <property type="entry name" value="DUF72"/>
    <property type="match status" value="1"/>
</dbReference>
<comment type="caution">
    <text evidence="1">The sequence shown here is derived from an EMBL/GenBank/DDBJ whole genome shotgun (WGS) entry which is preliminary data.</text>
</comment>
<dbReference type="PANTHER" id="PTHR30348:SF9">
    <property type="entry name" value="UPF0759 PROTEIN YECE"/>
    <property type="match status" value="1"/>
</dbReference>
<reference evidence="1 2" key="1">
    <citation type="submission" date="2012-12" db="EMBL/GenBank/DDBJ databases">
        <title>Genome Assembly of Photobacterium sp. AK15.</title>
        <authorList>
            <person name="Khatri I."/>
            <person name="Vaidya B."/>
            <person name="Srinivas T.N.R."/>
            <person name="Subramanian S."/>
            <person name="Pinnaka A."/>
        </authorList>
    </citation>
    <scope>NUCLEOTIDE SEQUENCE [LARGE SCALE GENOMIC DNA]</scope>
    <source>
        <strain evidence="1 2">AK15</strain>
    </source>
</reference>
<name>L8JEZ5_9GAMM</name>
<dbReference type="PANTHER" id="PTHR30348">
    <property type="entry name" value="UNCHARACTERIZED PROTEIN YECE"/>
    <property type="match status" value="1"/>
</dbReference>
<gene>
    <name evidence="1" type="ORF">C942_01328</name>
</gene>
<evidence type="ECO:0000313" key="1">
    <source>
        <dbReference type="EMBL" id="ELR67400.1"/>
    </source>
</evidence>
<keyword evidence="2" id="KW-1185">Reference proteome</keyword>
<evidence type="ECO:0008006" key="3">
    <source>
        <dbReference type="Google" id="ProtNLM"/>
    </source>
</evidence>
<protein>
    <recommendedName>
        <fullName evidence="3">DUF72 domain-containing protein</fullName>
    </recommendedName>
</protein>
<evidence type="ECO:0000313" key="2">
    <source>
        <dbReference type="Proteomes" id="UP000011134"/>
    </source>
</evidence>
<accession>L8JEZ5</accession>
<dbReference type="SUPFAM" id="SSF117396">
    <property type="entry name" value="TM1631-like"/>
    <property type="match status" value="1"/>
</dbReference>
<dbReference type="AlphaFoldDB" id="L8JEZ5"/>
<dbReference type="Proteomes" id="UP000011134">
    <property type="component" value="Unassembled WGS sequence"/>
</dbReference>
<dbReference type="Gene3D" id="3.20.20.410">
    <property type="entry name" value="Protein of unknown function UPF0759"/>
    <property type="match status" value="1"/>
</dbReference>